<dbReference type="OrthoDB" id="9816067at2"/>
<dbReference type="PROSITE" id="PS51257">
    <property type="entry name" value="PROKAR_LIPOPROTEIN"/>
    <property type="match status" value="1"/>
</dbReference>
<dbReference type="InterPro" id="IPR038501">
    <property type="entry name" value="Spore_GerAC_C_sf"/>
</dbReference>
<dbReference type="Gene3D" id="3.30.300.210">
    <property type="entry name" value="Nutrient germinant receptor protein C, domain 3"/>
    <property type="match status" value="1"/>
</dbReference>
<evidence type="ECO:0000256" key="6">
    <source>
        <dbReference type="ARBA" id="ARBA00023139"/>
    </source>
</evidence>
<dbReference type="Pfam" id="PF25198">
    <property type="entry name" value="Spore_GerAC_N"/>
    <property type="match status" value="1"/>
</dbReference>
<sequence length="404" mass="44788">MKRVTTWISGLLLLFLAGCWSSQELPDLALISAVGMDATGDGQYAATFQVINPGNVAGEGTLSRGGSESPPVTTYSSTGPTMTEVNRRVSEKVSRRPYYAHTNLLVVGEQLAREEGLEKVFDAFERDPEFRTTTRVIIAEGTTAGEFVTALTSLDKIPANKVIKTLETTESFWGEHKDTNMREVLKHVGQSGHEPLVSIFTLHGDEEKGKKIDNIQTTSPEARLEATGMAVMQDGKMIDRISNEASRGALWVLDDIQKTAVSLDWKGQKDALVFQIVRNKTDVSVRIQDNLPVFDIQVSTEGEVGEAHVPINVSNPFLSGTVEKKSGEEIKKIIEQAVAKAQELQTDYLGFGELLHRKDPKLWRKLEKTWNEDHFPTVEVNVNADAYIRRSGLRNEPTFSEDVE</sequence>
<organism evidence="11 12">
    <name type="scientific">Alteribacillus persepolensis</name>
    <dbReference type="NCBI Taxonomy" id="568899"/>
    <lineage>
        <taxon>Bacteria</taxon>
        <taxon>Bacillati</taxon>
        <taxon>Bacillota</taxon>
        <taxon>Bacilli</taxon>
        <taxon>Bacillales</taxon>
        <taxon>Bacillaceae</taxon>
        <taxon>Alteribacillus</taxon>
    </lineage>
</organism>
<dbReference type="STRING" id="568899.SAMN05192534_101371"/>
<accession>A0A1G7Z3S5</accession>
<dbReference type="PANTHER" id="PTHR35789">
    <property type="entry name" value="SPORE GERMINATION PROTEIN B3"/>
    <property type="match status" value="1"/>
</dbReference>
<evidence type="ECO:0000256" key="5">
    <source>
        <dbReference type="ARBA" id="ARBA00023136"/>
    </source>
</evidence>
<reference evidence="11 12" key="1">
    <citation type="submission" date="2016-10" db="EMBL/GenBank/DDBJ databases">
        <authorList>
            <person name="de Groot N.N."/>
        </authorList>
    </citation>
    <scope>NUCLEOTIDE SEQUENCE [LARGE SCALE GENOMIC DNA]</scope>
    <source>
        <strain evidence="11 12">DSM 21632</strain>
    </source>
</reference>
<evidence type="ECO:0000256" key="4">
    <source>
        <dbReference type="ARBA" id="ARBA00022729"/>
    </source>
</evidence>
<evidence type="ECO:0000259" key="10">
    <source>
        <dbReference type="Pfam" id="PF25198"/>
    </source>
</evidence>
<name>A0A1G7Z3S5_9BACI</name>
<dbReference type="GO" id="GO:0016020">
    <property type="term" value="C:membrane"/>
    <property type="evidence" value="ECO:0007669"/>
    <property type="project" value="UniProtKB-SubCell"/>
</dbReference>
<dbReference type="RefSeq" id="WP_091270634.1">
    <property type="nucleotide sequence ID" value="NZ_FNDK01000001.1"/>
</dbReference>
<feature type="domain" description="Spore germination protein N-terminal" evidence="10">
    <location>
        <begin position="22"/>
        <end position="201"/>
    </location>
</feature>
<feature type="region of interest" description="Disordered" evidence="8">
    <location>
        <begin position="59"/>
        <end position="79"/>
    </location>
</feature>
<dbReference type="AlphaFoldDB" id="A0A1G7Z3S5"/>
<proteinExistence type="inferred from homology"/>
<dbReference type="InterPro" id="IPR046953">
    <property type="entry name" value="Spore_GerAC-like_C"/>
</dbReference>
<dbReference type="Proteomes" id="UP000199163">
    <property type="component" value="Unassembled WGS sequence"/>
</dbReference>
<dbReference type="EMBL" id="FNDK01000001">
    <property type="protein sequence ID" value="SDH02800.1"/>
    <property type="molecule type" value="Genomic_DNA"/>
</dbReference>
<dbReference type="InterPro" id="IPR008844">
    <property type="entry name" value="Spore_GerAC-like"/>
</dbReference>
<evidence type="ECO:0000313" key="12">
    <source>
        <dbReference type="Proteomes" id="UP000199163"/>
    </source>
</evidence>
<evidence type="ECO:0000256" key="8">
    <source>
        <dbReference type="SAM" id="MobiDB-lite"/>
    </source>
</evidence>
<evidence type="ECO:0000256" key="2">
    <source>
        <dbReference type="ARBA" id="ARBA00007886"/>
    </source>
</evidence>
<keyword evidence="3" id="KW-0309">Germination</keyword>
<comment type="subcellular location">
    <subcellularLocation>
        <location evidence="1">Membrane</location>
        <topology evidence="1">Lipid-anchor</topology>
    </subcellularLocation>
</comment>
<evidence type="ECO:0000259" key="9">
    <source>
        <dbReference type="Pfam" id="PF05504"/>
    </source>
</evidence>
<evidence type="ECO:0000256" key="1">
    <source>
        <dbReference type="ARBA" id="ARBA00004635"/>
    </source>
</evidence>
<keyword evidence="6" id="KW-0564">Palmitate</keyword>
<keyword evidence="5" id="KW-0472">Membrane</keyword>
<dbReference type="GO" id="GO:0009847">
    <property type="term" value="P:spore germination"/>
    <property type="evidence" value="ECO:0007669"/>
    <property type="project" value="InterPro"/>
</dbReference>
<dbReference type="PANTHER" id="PTHR35789:SF1">
    <property type="entry name" value="SPORE GERMINATION PROTEIN B3"/>
    <property type="match status" value="1"/>
</dbReference>
<keyword evidence="4" id="KW-0732">Signal</keyword>
<feature type="domain" description="Spore germination GerAC-like C-terminal" evidence="9">
    <location>
        <begin position="227"/>
        <end position="392"/>
    </location>
</feature>
<comment type="similarity">
    <text evidence="2">Belongs to the GerABKC lipoprotein family.</text>
</comment>
<protein>
    <submittedName>
        <fullName evidence="11">Spore germination protein KC</fullName>
    </submittedName>
</protein>
<evidence type="ECO:0000313" key="11">
    <source>
        <dbReference type="EMBL" id="SDH02800.1"/>
    </source>
</evidence>
<keyword evidence="12" id="KW-1185">Reference proteome</keyword>
<dbReference type="Pfam" id="PF05504">
    <property type="entry name" value="Spore_GerAC"/>
    <property type="match status" value="1"/>
</dbReference>
<evidence type="ECO:0000256" key="7">
    <source>
        <dbReference type="ARBA" id="ARBA00023288"/>
    </source>
</evidence>
<evidence type="ECO:0000256" key="3">
    <source>
        <dbReference type="ARBA" id="ARBA00022544"/>
    </source>
</evidence>
<gene>
    <name evidence="11" type="ORF">SAMN05192534_101371</name>
</gene>
<dbReference type="InterPro" id="IPR057336">
    <property type="entry name" value="GerAC_N"/>
</dbReference>
<keyword evidence="7" id="KW-0449">Lipoprotein</keyword>
<dbReference type="NCBIfam" id="TIGR02887">
    <property type="entry name" value="spore_ger_x_C"/>
    <property type="match status" value="1"/>
</dbReference>
<feature type="compositionally biased region" description="Polar residues" evidence="8">
    <location>
        <begin position="64"/>
        <end position="79"/>
    </location>
</feature>